<feature type="chain" id="PRO_5037219657" evidence="2">
    <location>
        <begin position="22"/>
        <end position="109"/>
    </location>
</feature>
<accession>A0A929KXC7</accession>
<keyword evidence="4" id="KW-1185">Reference proteome</keyword>
<proteinExistence type="predicted"/>
<feature type="region of interest" description="Disordered" evidence="1">
    <location>
        <begin position="43"/>
        <end position="109"/>
    </location>
</feature>
<feature type="compositionally biased region" description="Basic and acidic residues" evidence="1">
    <location>
        <begin position="45"/>
        <end position="109"/>
    </location>
</feature>
<organism evidence="3 4">
    <name type="scientific">Mucilaginibacter myungsuensis</name>
    <dbReference type="NCBI Taxonomy" id="649104"/>
    <lineage>
        <taxon>Bacteria</taxon>
        <taxon>Pseudomonadati</taxon>
        <taxon>Bacteroidota</taxon>
        <taxon>Sphingobacteriia</taxon>
        <taxon>Sphingobacteriales</taxon>
        <taxon>Sphingobacteriaceae</taxon>
        <taxon>Mucilaginibacter</taxon>
    </lineage>
</organism>
<evidence type="ECO:0000256" key="1">
    <source>
        <dbReference type="SAM" id="MobiDB-lite"/>
    </source>
</evidence>
<feature type="signal peptide" evidence="2">
    <location>
        <begin position="1"/>
        <end position="21"/>
    </location>
</feature>
<protein>
    <submittedName>
        <fullName evidence="3">Uncharacterized protein</fullName>
    </submittedName>
</protein>
<comment type="caution">
    <text evidence="3">The sequence shown here is derived from an EMBL/GenBank/DDBJ whole genome shotgun (WGS) entry which is preliminary data.</text>
</comment>
<dbReference type="AlphaFoldDB" id="A0A929KXC7"/>
<dbReference type="Proteomes" id="UP000622475">
    <property type="component" value="Unassembled WGS sequence"/>
</dbReference>
<sequence length="109" mass="12401">MIKWFVYIVFLLVFTPCLLSANAPSGRNRRTITEREVATIIPADHLLDTNKHGKPVAKADPKVKEVPKTKVQPKPEKLEDPDAAKKKPARERRPDGMQRPPELPRRSDN</sequence>
<reference evidence="3" key="1">
    <citation type="submission" date="2020-10" db="EMBL/GenBank/DDBJ databases">
        <title>Mucilaginibacter mali sp. nov., isolated from rhizosphere soil of apple orchard.</title>
        <authorList>
            <person name="Lee J.-S."/>
            <person name="Kim H.S."/>
            <person name="Kim J.-S."/>
        </authorList>
    </citation>
    <scope>NUCLEOTIDE SEQUENCE</scope>
    <source>
        <strain evidence="3">KCTC 22746</strain>
    </source>
</reference>
<dbReference type="RefSeq" id="WP_194110851.1">
    <property type="nucleotide sequence ID" value="NZ_JADFFL010000002.1"/>
</dbReference>
<keyword evidence="2" id="KW-0732">Signal</keyword>
<evidence type="ECO:0000256" key="2">
    <source>
        <dbReference type="SAM" id="SignalP"/>
    </source>
</evidence>
<name>A0A929KXC7_9SPHI</name>
<dbReference type="EMBL" id="JADFFL010000002">
    <property type="protein sequence ID" value="MBE9661673.1"/>
    <property type="molecule type" value="Genomic_DNA"/>
</dbReference>
<evidence type="ECO:0000313" key="4">
    <source>
        <dbReference type="Proteomes" id="UP000622475"/>
    </source>
</evidence>
<evidence type="ECO:0000313" key="3">
    <source>
        <dbReference type="EMBL" id="MBE9661673.1"/>
    </source>
</evidence>
<gene>
    <name evidence="3" type="ORF">IRJ16_07230</name>
</gene>